<name>A0A2G9ZA56_9BACT</name>
<keyword evidence="1" id="KW-0812">Transmembrane</keyword>
<gene>
    <name evidence="2" type="ORF">COX26_00670</name>
</gene>
<evidence type="ECO:0000313" key="2">
    <source>
        <dbReference type="EMBL" id="PIP30069.1"/>
    </source>
</evidence>
<dbReference type="EMBL" id="PCRZ01000014">
    <property type="protein sequence ID" value="PIP30069.1"/>
    <property type="molecule type" value="Genomic_DNA"/>
</dbReference>
<evidence type="ECO:0000256" key="1">
    <source>
        <dbReference type="SAM" id="Phobius"/>
    </source>
</evidence>
<comment type="caution">
    <text evidence="2">The sequence shown here is derived from an EMBL/GenBank/DDBJ whole genome shotgun (WGS) entry which is preliminary data.</text>
</comment>
<keyword evidence="1" id="KW-1133">Transmembrane helix</keyword>
<keyword evidence="1" id="KW-0472">Membrane</keyword>
<sequence>MQRGFLKQKRAFVKIALLAASLAVVGYGAYIALSPAPISFPPTFLWVWRDAARVSNEMVHFTDGTNQIIGAVNMSDLQGDTARAQSLIREARDSNHLAYGKAVELTQTLQRLASSLRDIPSAASQRVAYEALAVELSLVSEFIVYTESLNRFLDRVAQALATNAHTDRQAVEESLRDVNGRAERINAMNAEFTKKMERFNVSTDG</sequence>
<reference evidence="2 3" key="1">
    <citation type="submission" date="2017-09" db="EMBL/GenBank/DDBJ databases">
        <title>Depth-based differentiation of microbial function through sediment-hosted aquifers and enrichment of novel symbionts in the deep terrestrial subsurface.</title>
        <authorList>
            <person name="Probst A.J."/>
            <person name="Ladd B."/>
            <person name="Jarett J.K."/>
            <person name="Geller-Mcgrath D.E."/>
            <person name="Sieber C.M."/>
            <person name="Emerson J.B."/>
            <person name="Anantharaman K."/>
            <person name="Thomas B.C."/>
            <person name="Malmstrom R."/>
            <person name="Stieglmeier M."/>
            <person name="Klingl A."/>
            <person name="Woyke T."/>
            <person name="Ryan C.M."/>
            <person name="Banfield J.F."/>
        </authorList>
    </citation>
    <scope>NUCLEOTIDE SEQUENCE [LARGE SCALE GENOMIC DNA]</scope>
    <source>
        <strain evidence="2">CG23_combo_of_CG06-09_8_20_14_all_54_14</strain>
    </source>
</reference>
<accession>A0A2G9ZA56</accession>
<dbReference type="Proteomes" id="UP000228812">
    <property type="component" value="Unassembled WGS sequence"/>
</dbReference>
<dbReference type="AlphaFoldDB" id="A0A2G9ZA56"/>
<protein>
    <recommendedName>
        <fullName evidence="4">DUF5667 domain-containing protein</fullName>
    </recommendedName>
</protein>
<evidence type="ECO:0008006" key="4">
    <source>
        <dbReference type="Google" id="ProtNLM"/>
    </source>
</evidence>
<evidence type="ECO:0000313" key="3">
    <source>
        <dbReference type="Proteomes" id="UP000228812"/>
    </source>
</evidence>
<organism evidence="2 3">
    <name type="scientific">Candidatus Jorgensenbacteria bacterium CG23_combo_of_CG06-09_8_20_14_all_54_14</name>
    <dbReference type="NCBI Taxonomy" id="1974595"/>
    <lineage>
        <taxon>Bacteria</taxon>
        <taxon>Candidatus Joergenseniibacteriota</taxon>
    </lineage>
</organism>
<proteinExistence type="predicted"/>
<feature type="transmembrane region" description="Helical" evidence="1">
    <location>
        <begin position="12"/>
        <end position="33"/>
    </location>
</feature>